<organism evidence="2 3">
    <name type="scientific">Ectothiorhodosinus mongolicus</name>
    <dbReference type="NCBI Taxonomy" id="233100"/>
    <lineage>
        <taxon>Bacteria</taxon>
        <taxon>Pseudomonadati</taxon>
        <taxon>Pseudomonadota</taxon>
        <taxon>Gammaproteobacteria</taxon>
        <taxon>Chromatiales</taxon>
        <taxon>Ectothiorhodospiraceae</taxon>
        <taxon>Ectothiorhodosinus</taxon>
    </lineage>
</organism>
<evidence type="ECO:0000256" key="1">
    <source>
        <dbReference type="SAM" id="SignalP"/>
    </source>
</evidence>
<gene>
    <name evidence="2" type="ORF">SAMN05216526_1761</name>
</gene>
<accession>A0A1R3W9N3</accession>
<dbReference type="STRING" id="233100.SAMN05216526_1761"/>
<evidence type="ECO:0000313" key="2">
    <source>
        <dbReference type="EMBL" id="SIT72908.1"/>
    </source>
</evidence>
<feature type="signal peptide" evidence="1">
    <location>
        <begin position="1"/>
        <end position="25"/>
    </location>
</feature>
<dbReference type="AlphaFoldDB" id="A0A1R3W9N3"/>
<dbReference type="Proteomes" id="UP000223759">
    <property type="component" value="Unassembled WGS sequence"/>
</dbReference>
<proteinExistence type="predicted"/>
<keyword evidence="1" id="KW-0732">Signal</keyword>
<protein>
    <submittedName>
        <fullName evidence="2">Uncharacterized protein</fullName>
    </submittedName>
</protein>
<sequence>MSQAVNVVRQAKRLGWVVMVSLALAASMLMPVSANTDEVGEGLFVVEPARVPFHEKRSASSLTQFRHCEGLVNASLITSFHQLLSSLSTNLGIQPPMQAPCHYTTGYLEIFGSRVDTYGWRYYINQQSMNDCVYRDHCTDFRSVNVMVKGGELKFQMMVTNLDRRLTEYMCIDTRGNLTQGHCE</sequence>
<reference evidence="2 3" key="1">
    <citation type="submission" date="2017-01" db="EMBL/GenBank/DDBJ databases">
        <authorList>
            <person name="Mah S.A."/>
            <person name="Swanson W.J."/>
            <person name="Moy G.W."/>
            <person name="Vacquier V.D."/>
        </authorList>
    </citation>
    <scope>NUCLEOTIDE SEQUENCE [LARGE SCALE GENOMIC DNA]</scope>
    <source>
        <strain evidence="2 3">M9</strain>
    </source>
</reference>
<name>A0A1R3W9N3_9GAMM</name>
<keyword evidence="3" id="KW-1185">Reference proteome</keyword>
<feature type="chain" id="PRO_5012413140" evidence="1">
    <location>
        <begin position="26"/>
        <end position="184"/>
    </location>
</feature>
<evidence type="ECO:0000313" key="3">
    <source>
        <dbReference type="Proteomes" id="UP000223759"/>
    </source>
</evidence>
<dbReference type="EMBL" id="FTPK01000003">
    <property type="protein sequence ID" value="SIT72908.1"/>
    <property type="molecule type" value="Genomic_DNA"/>
</dbReference>